<dbReference type="CDD" id="cd04682">
    <property type="entry name" value="NUDIX_Hydrolase"/>
    <property type="match status" value="1"/>
</dbReference>
<dbReference type="Pfam" id="PF00293">
    <property type="entry name" value="NUDIX"/>
    <property type="match status" value="1"/>
</dbReference>
<dbReference type="Proteomes" id="UP000294662">
    <property type="component" value="Unassembled WGS sequence"/>
</dbReference>
<evidence type="ECO:0000259" key="3">
    <source>
        <dbReference type="PROSITE" id="PS51462"/>
    </source>
</evidence>
<dbReference type="InterPro" id="IPR020084">
    <property type="entry name" value="NUDIX_hydrolase_CS"/>
</dbReference>
<organism evidence="4 5">
    <name type="scientific">Antarcticimicrobium sediminis</name>
    <dbReference type="NCBI Taxonomy" id="2546227"/>
    <lineage>
        <taxon>Bacteria</taxon>
        <taxon>Pseudomonadati</taxon>
        <taxon>Pseudomonadota</taxon>
        <taxon>Alphaproteobacteria</taxon>
        <taxon>Rhodobacterales</taxon>
        <taxon>Paracoccaceae</taxon>
        <taxon>Antarcticimicrobium</taxon>
    </lineage>
</organism>
<dbReference type="PROSITE" id="PS51462">
    <property type="entry name" value="NUDIX"/>
    <property type="match status" value="1"/>
</dbReference>
<dbReference type="PANTHER" id="PTHR43736:SF1">
    <property type="entry name" value="DIHYDRONEOPTERIN TRIPHOSPHATE DIPHOSPHATASE"/>
    <property type="match status" value="1"/>
</dbReference>
<feature type="domain" description="Nudix hydrolase" evidence="3">
    <location>
        <begin position="2"/>
        <end position="139"/>
    </location>
</feature>
<dbReference type="GO" id="GO:0016787">
    <property type="term" value="F:hydrolase activity"/>
    <property type="evidence" value="ECO:0007669"/>
    <property type="project" value="UniProtKB-KW"/>
</dbReference>
<dbReference type="OrthoDB" id="289720at2"/>
<evidence type="ECO:0000313" key="4">
    <source>
        <dbReference type="EMBL" id="TDE36056.1"/>
    </source>
</evidence>
<keyword evidence="5" id="KW-1185">Reference proteome</keyword>
<dbReference type="InterPro" id="IPR015797">
    <property type="entry name" value="NUDIX_hydrolase-like_dom_sf"/>
</dbReference>
<comment type="cofactor">
    <cofactor evidence="1">
        <name>Mg(2+)</name>
        <dbReference type="ChEBI" id="CHEBI:18420"/>
    </cofactor>
</comment>
<keyword evidence="2" id="KW-0378">Hydrolase</keyword>
<dbReference type="RefSeq" id="WP_132830597.1">
    <property type="nucleotide sequence ID" value="NZ_SMFP01000011.1"/>
</dbReference>
<reference evidence="4 5" key="1">
    <citation type="submission" date="2019-03" db="EMBL/GenBank/DDBJ databases">
        <authorList>
            <person name="Zhang S."/>
        </authorList>
    </citation>
    <scope>NUCLEOTIDE SEQUENCE [LARGE SCALE GENOMIC DNA]</scope>
    <source>
        <strain evidence="4 5">S4J41</strain>
    </source>
</reference>
<dbReference type="Gene3D" id="3.90.79.10">
    <property type="entry name" value="Nucleoside Triphosphate Pyrophosphohydrolase"/>
    <property type="match status" value="1"/>
</dbReference>
<dbReference type="InterPro" id="IPR000086">
    <property type="entry name" value="NUDIX_hydrolase_dom"/>
</dbReference>
<evidence type="ECO:0000256" key="1">
    <source>
        <dbReference type="ARBA" id="ARBA00001946"/>
    </source>
</evidence>
<dbReference type="SUPFAM" id="SSF55811">
    <property type="entry name" value="Nudix"/>
    <property type="match status" value="1"/>
</dbReference>
<dbReference type="AlphaFoldDB" id="A0A4V2Z7D7"/>
<dbReference type="PROSITE" id="PS00893">
    <property type="entry name" value="NUDIX_BOX"/>
    <property type="match status" value="1"/>
</dbReference>
<evidence type="ECO:0000256" key="2">
    <source>
        <dbReference type="ARBA" id="ARBA00022801"/>
    </source>
</evidence>
<sequence length="163" mass="17844">MTDQRDIEIAPFSGAKLALFLGPDLLVIQRDDRPDIPWPGHWDLPGGGREGGETPMDCALRETCEEVNLTLSPDQITWSRSYLRPHGRVWFFAAHLPAARVAGVRLGDEGQGWCLMAPQTYCQHPLAVPHFAETLTLYLGQQAEAGDSGDLTERPPAAEAGGR</sequence>
<dbReference type="PANTHER" id="PTHR43736">
    <property type="entry name" value="ADP-RIBOSE PYROPHOSPHATASE"/>
    <property type="match status" value="1"/>
</dbReference>
<name>A0A4V2Z7D7_9RHOB</name>
<evidence type="ECO:0000313" key="5">
    <source>
        <dbReference type="Proteomes" id="UP000294662"/>
    </source>
</evidence>
<protein>
    <submittedName>
        <fullName evidence="4">NUDIX domain-containing protein</fullName>
    </submittedName>
</protein>
<accession>A0A4V2Z7D7</accession>
<gene>
    <name evidence="4" type="ORF">E1B25_16380</name>
</gene>
<proteinExistence type="predicted"/>
<comment type="caution">
    <text evidence="4">The sequence shown here is derived from an EMBL/GenBank/DDBJ whole genome shotgun (WGS) entry which is preliminary data.</text>
</comment>
<dbReference type="EMBL" id="SMFP01000011">
    <property type="protein sequence ID" value="TDE36056.1"/>
    <property type="molecule type" value="Genomic_DNA"/>
</dbReference>